<reference evidence="2 3" key="1">
    <citation type="submission" date="2019-09" db="EMBL/GenBank/DDBJ databases">
        <title>Genome sequence and assembly of Taibaiella sp.</title>
        <authorList>
            <person name="Chhetri G."/>
        </authorList>
    </citation>
    <scope>NUCLEOTIDE SEQUENCE [LARGE SCALE GENOMIC DNA]</scope>
    <source>
        <strain evidence="2 3">KVB11</strain>
    </source>
</reference>
<feature type="transmembrane region" description="Helical" evidence="1">
    <location>
        <begin position="44"/>
        <end position="63"/>
    </location>
</feature>
<dbReference type="AlphaFoldDB" id="A0A5M6CT09"/>
<dbReference type="EMBL" id="VWSH01000001">
    <property type="protein sequence ID" value="KAA5536289.1"/>
    <property type="molecule type" value="Genomic_DNA"/>
</dbReference>
<dbReference type="InterPro" id="IPR025250">
    <property type="entry name" value="DUF4199"/>
</dbReference>
<keyword evidence="1" id="KW-0812">Transmembrane</keyword>
<evidence type="ECO:0000313" key="2">
    <source>
        <dbReference type="EMBL" id="KAA5536289.1"/>
    </source>
</evidence>
<keyword evidence="1" id="KW-0472">Membrane</keyword>
<evidence type="ECO:0000313" key="3">
    <source>
        <dbReference type="Proteomes" id="UP000323632"/>
    </source>
</evidence>
<dbReference type="Pfam" id="PF13858">
    <property type="entry name" value="DUF4199"/>
    <property type="match status" value="1"/>
</dbReference>
<comment type="caution">
    <text evidence="2">The sequence shown here is derived from an EMBL/GenBank/DDBJ whole genome shotgun (WGS) entry which is preliminary data.</text>
</comment>
<gene>
    <name evidence="2" type="ORF">F0919_01070</name>
</gene>
<dbReference type="Proteomes" id="UP000323632">
    <property type="component" value="Unassembled WGS sequence"/>
</dbReference>
<accession>A0A5M6CT09</accession>
<sequence>MASETKAILPSNKLGITFGLATGLSMVVYNLILRMMHVPDASWLNFMVLVIYLVGVLWFCYIFSKNENHDTSFGGMFKGGFRMIAIVTIVLLTAALLTVFIDPSVKKEIMDNNLAALVAAKKTKAEIDSAMKLARDNFTLMIVMNAVFTNIFYGVIFALVGAGIFKKSKA</sequence>
<organism evidence="2 3">
    <name type="scientific">Taibaiella lutea</name>
    <dbReference type="NCBI Taxonomy" id="2608001"/>
    <lineage>
        <taxon>Bacteria</taxon>
        <taxon>Pseudomonadati</taxon>
        <taxon>Bacteroidota</taxon>
        <taxon>Chitinophagia</taxon>
        <taxon>Chitinophagales</taxon>
        <taxon>Chitinophagaceae</taxon>
        <taxon>Taibaiella</taxon>
    </lineage>
</organism>
<keyword evidence="3" id="KW-1185">Reference proteome</keyword>
<dbReference type="RefSeq" id="WP_150030862.1">
    <property type="nucleotide sequence ID" value="NZ_VWSH01000001.1"/>
</dbReference>
<feature type="transmembrane region" description="Helical" evidence="1">
    <location>
        <begin position="12"/>
        <end position="32"/>
    </location>
</feature>
<evidence type="ECO:0000256" key="1">
    <source>
        <dbReference type="SAM" id="Phobius"/>
    </source>
</evidence>
<name>A0A5M6CT09_9BACT</name>
<proteinExistence type="predicted"/>
<feature type="transmembrane region" description="Helical" evidence="1">
    <location>
        <begin position="83"/>
        <end position="101"/>
    </location>
</feature>
<keyword evidence="1" id="KW-1133">Transmembrane helix</keyword>
<feature type="transmembrane region" description="Helical" evidence="1">
    <location>
        <begin position="138"/>
        <end position="165"/>
    </location>
</feature>
<protein>
    <submittedName>
        <fullName evidence="2">DUF4199 domain-containing protein</fullName>
    </submittedName>
</protein>